<evidence type="ECO:0000313" key="4">
    <source>
        <dbReference type="EMBL" id="GAA4635900.1"/>
    </source>
</evidence>
<sequence>MVAAVVLGVVPGAPAARAVAVPADITAAIYADRNVTLAGDAVVRLTGGTTTYSGVIGGVGTLTVTGTGTLVLTKDSDFLIPPSQRREKVTTSGGPHPVTTISNPDPPAVIVDRGATLQYGPGPGASGVIGHFDERPGLTLNHLNIRVDGHLDVAVHRALHLGIMSGSGFISARRATWPGLVLAGDHPFSGVLYNGTVIQFGATTYMTRLPNVRKIVNQGSAIHDMPLGRRLVDGADYDSRNWGNDINFHSRPGGMVVMTGVYSWADRGSDANPWLSDPALNFRVVPHNDNKRGVNIEGANVQWGDGTHHRFFLPGNKNTVYINMHQARTRSRLTFDYNGPVSLGAPISGGIYHDTLSAPGLGDVVIAGTRGNDVTFAAPQNYDGATTIGRGAVLRLGTGGPGGDGSLRTRSSYYRIIDNGVLVVQNSKTALTLSRISGAGSFTQAGRSTTTLTGRITYTGATTVAGGTLALRGGTLANSSGVALTKPGAGLDLTRAGKQTFTGLSQAAGSTLKLGRLPLTVTGRVAVHGNLVIAPGTVSRTARQVTLVDTTGTQPVSGSFRGLPEGTSLTVAGRKLHISYRGGDGNDVVLTTRSIAVDQQTGSARGKRLASKASHWHVATGLALALFLMFVLVLILGLHRTRRQRRHTTPLGNGHAGDRPR</sequence>
<dbReference type="EMBL" id="BAABHK010000016">
    <property type="protein sequence ID" value="GAA4635900.1"/>
    <property type="molecule type" value="Genomic_DNA"/>
</dbReference>
<reference evidence="5" key="1">
    <citation type="journal article" date="2019" name="Int. J. Syst. Evol. Microbiol.">
        <title>The Global Catalogue of Microorganisms (GCM) 10K type strain sequencing project: providing services to taxonomists for standard genome sequencing and annotation.</title>
        <authorList>
            <consortium name="The Broad Institute Genomics Platform"/>
            <consortium name="The Broad Institute Genome Sequencing Center for Infectious Disease"/>
            <person name="Wu L."/>
            <person name="Ma J."/>
        </authorList>
    </citation>
    <scope>NUCLEOTIDE SEQUENCE [LARGE SCALE GENOMIC DNA]</scope>
    <source>
        <strain evidence="5">JCM 17939</strain>
    </source>
</reference>
<proteinExistence type="predicted"/>
<protein>
    <recommendedName>
        <fullName evidence="6">Autotransporter</fullName>
    </recommendedName>
</protein>
<keyword evidence="3" id="KW-0472">Membrane</keyword>
<evidence type="ECO:0000256" key="1">
    <source>
        <dbReference type="ARBA" id="ARBA00022729"/>
    </source>
</evidence>
<dbReference type="InterPro" id="IPR011050">
    <property type="entry name" value="Pectin_lyase_fold/virulence"/>
</dbReference>
<dbReference type="Proteomes" id="UP001501442">
    <property type="component" value="Unassembled WGS sequence"/>
</dbReference>
<organism evidence="4 5">
    <name type="scientific">Actinoallomurus vinaceus</name>
    <dbReference type="NCBI Taxonomy" id="1080074"/>
    <lineage>
        <taxon>Bacteria</taxon>
        <taxon>Bacillati</taxon>
        <taxon>Actinomycetota</taxon>
        <taxon>Actinomycetes</taxon>
        <taxon>Streptosporangiales</taxon>
        <taxon>Thermomonosporaceae</taxon>
        <taxon>Actinoallomurus</taxon>
    </lineage>
</organism>
<keyword evidence="1" id="KW-0732">Signal</keyword>
<keyword evidence="3" id="KW-1133">Transmembrane helix</keyword>
<keyword evidence="3" id="KW-0812">Transmembrane</keyword>
<dbReference type="NCBIfam" id="TIGR02601">
    <property type="entry name" value="autotrns_rpt"/>
    <property type="match status" value="1"/>
</dbReference>
<accession>A0ABP8UNE0</accession>
<feature type="region of interest" description="Disordered" evidence="2">
    <location>
        <begin position="84"/>
        <end position="105"/>
    </location>
</feature>
<name>A0ABP8UNE0_9ACTN</name>
<evidence type="ECO:0000256" key="3">
    <source>
        <dbReference type="SAM" id="Phobius"/>
    </source>
</evidence>
<evidence type="ECO:0000313" key="5">
    <source>
        <dbReference type="Proteomes" id="UP001501442"/>
    </source>
</evidence>
<evidence type="ECO:0008006" key="6">
    <source>
        <dbReference type="Google" id="ProtNLM"/>
    </source>
</evidence>
<keyword evidence="5" id="KW-1185">Reference proteome</keyword>
<dbReference type="InterPro" id="IPR013425">
    <property type="entry name" value="Autotrns_rpt"/>
</dbReference>
<comment type="caution">
    <text evidence="4">The sequence shown here is derived from an EMBL/GenBank/DDBJ whole genome shotgun (WGS) entry which is preliminary data.</text>
</comment>
<dbReference type="SUPFAM" id="SSF51126">
    <property type="entry name" value="Pectin lyase-like"/>
    <property type="match status" value="1"/>
</dbReference>
<feature type="transmembrane region" description="Helical" evidence="3">
    <location>
        <begin position="616"/>
        <end position="638"/>
    </location>
</feature>
<evidence type="ECO:0000256" key="2">
    <source>
        <dbReference type="SAM" id="MobiDB-lite"/>
    </source>
</evidence>
<gene>
    <name evidence="4" type="ORF">GCM10023196_083410</name>
</gene>